<evidence type="ECO:0000259" key="10">
    <source>
        <dbReference type="PROSITE" id="PS50048"/>
    </source>
</evidence>
<keyword evidence="3 8" id="KW-0863">Zinc-finger</keyword>
<dbReference type="EMBL" id="JAFIMR010000008">
    <property type="protein sequence ID" value="KAI1875240.1"/>
    <property type="molecule type" value="Genomic_DNA"/>
</dbReference>
<evidence type="ECO:0000313" key="12">
    <source>
        <dbReference type="EMBL" id="KAI1875240.1"/>
    </source>
</evidence>
<keyword evidence="7" id="KW-0539">Nucleus</keyword>
<evidence type="ECO:0000313" key="13">
    <source>
        <dbReference type="Proteomes" id="UP000829685"/>
    </source>
</evidence>
<comment type="caution">
    <text evidence="12">The sequence shown here is derived from an EMBL/GenBank/DDBJ whole genome shotgun (WGS) entry which is preliminary data.</text>
</comment>
<dbReference type="PROSITE" id="PS50157">
    <property type="entry name" value="ZINC_FINGER_C2H2_2"/>
    <property type="match status" value="2"/>
</dbReference>
<name>A0A9P9WQP0_9PEZI</name>
<evidence type="ECO:0000256" key="1">
    <source>
        <dbReference type="ARBA" id="ARBA00022723"/>
    </source>
</evidence>
<feature type="domain" description="C2H2-type" evidence="11">
    <location>
        <begin position="2"/>
        <end position="29"/>
    </location>
</feature>
<dbReference type="InterPro" id="IPR036864">
    <property type="entry name" value="Zn2-C6_fun-type_DNA-bd_sf"/>
</dbReference>
<evidence type="ECO:0000256" key="7">
    <source>
        <dbReference type="ARBA" id="ARBA00023242"/>
    </source>
</evidence>
<dbReference type="Gene3D" id="3.30.160.60">
    <property type="entry name" value="Classic Zinc Finger"/>
    <property type="match status" value="2"/>
</dbReference>
<dbReference type="InterPro" id="IPR036236">
    <property type="entry name" value="Znf_C2H2_sf"/>
</dbReference>
<reference evidence="12" key="1">
    <citation type="submission" date="2021-03" db="EMBL/GenBank/DDBJ databases">
        <title>Revisited historic fungal species revealed as producer of novel bioactive compounds through whole genome sequencing and comparative genomics.</title>
        <authorList>
            <person name="Vignolle G.A."/>
            <person name="Hochenegger N."/>
            <person name="Mach R.L."/>
            <person name="Mach-Aigner A.R."/>
            <person name="Javad Rahimi M."/>
            <person name="Salim K.A."/>
            <person name="Chan C.M."/>
            <person name="Lim L.B.L."/>
            <person name="Cai F."/>
            <person name="Druzhinina I.S."/>
            <person name="U'Ren J.M."/>
            <person name="Derntl C."/>
        </authorList>
    </citation>
    <scope>NUCLEOTIDE SEQUENCE</scope>
    <source>
        <strain evidence="12">TUCIM 5799</strain>
    </source>
</reference>
<accession>A0A9P9WQP0</accession>
<dbReference type="SMART" id="SM00355">
    <property type="entry name" value="ZnF_C2H2"/>
    <property type="match status" value="2"/>
</dbReference>
<evidence type="ECO:0000256" key="5">
    <source>
        <dbReference type="ARBA" id="ARBA00023015"/>
    </source>
</evidence>
<dbReference type="Pfam" id="PF00172">
    <property type="entry name" value="Zn_clus"/>
    <property type="match status" value="1"/>
</dbReference>
<dbReference type="GO" id="GO:0000981">
    <property type="term" value="F:DNA-binding transcription factor activity, RNA polymerase II-specific"/>
    <property type="evidence" value="ECO:0007669"/>
    <property type="project" value="InterPro"/>
</dbReference>
<dbReference type="GO" id="GO:0008270">
    <property type="term" value="F:zinc ion binding"/>
    <property type="evidence" value="ECO:0007669"/>
    <property type="project" value="UniProtKB-KW"/>
</dbReference>
<proteinExistence type="predicted"/>
<dbReference type="FunFam" id="3.30.160.60:FF:000100">
    <property type="entry name" value="Zinc finger 45-like"/>
    <property type="match status" value="1"/>
</dbReference>
<evidence type="ECO:0000256" key="8">
    <source>
        <dbReference type="PROSITE-ProRule" id="PRU00042"/>
    </source>
</evidence>
<dbReference type="Pfam" id="PF00096">
    <property type="entry name" value="zf-C2H2"/>
    <property type="match status" value="1"/>
</dbReference>
<feature type="region of interest" description="Disordered" evidence="9">
    <location>
        <begin position="185"/>
        <end position="210"/>
    </location>
</feature>
<keyword evidence="13" id="KW-1185">Reference proteome</keyword>
<evidence type="ECO:0000256" key="2">
    <source>
        <dbReference type="ARBA" id="ARBA00022737"/>
    </source>
</evidence>
<sequence length="951" mass="105183">MIYCTYCGRSFTRKEHLERHIPSHTNVKPHRCSACQLAFARRDLLQRHYSTYHEAHPLEPPTGGIPTVAGKTPIACLNCAQAKTGCDKGVPCARCKDKGLPCAARYARRSSKAALRAAQAAQAAQCSAALGSQEPITLAQQGSPVATMNPVLMDIDASVARQGSPAKHSLSPEADLTIDLKMQHHDNSKKNSPVNSHLSPGGFASPHVQTDGLDDFMQLGSEFIAPEPNYQDMLVWSDYPLDLDVYSTTIPMARTDVPMPAFAELSDISSSNSEHMSSSRGSIHTRSTSIMSSNDFDTSVKPLDTGVASSAEIPEFEVVIAAEAAWPLARCNPSVYSGTCPRTAIVHLECLEQKSKHEGTWSALEKYLEQVDWDAADLASVVPMSSRTRDRMLAITQTFLHKALEIHRGGVNGFNKSTYNSPGMLTFLVLPPSKILEFFLRSYVRSLTFFYSLVSTGCVDPNEMLQNNQATTLLVLLMIAQGASAVPTAEARALSAGLIETCRISLFDIIEKDIEMSADPTALRSALLFTLLGAWSGDKWLMDIAMGQRGMYLSMLKHAGMLDSQPSMIPSLQASTSTELQWRAWLHRETQNRLVYNWVMVDQELSLFHDTAPMLSISELCAPLPGPELLWMSANAEQWLAAVQSIYGCTSNVNPQLLTTPSITPSLCDLFQDFLHDNLSRRQGNLSPHQLRLLLHPLQSLLCHLRQMLSCFSDVLSTRRTTSRTVTKASTMLRLEEVQALLQKWYELSITYYKANPGCAVSKTNLVLYHLISLNAVTNFPEIERLARREDFDGSYWELSLRHKRCIYQREESIFHSGQVLRLVRSMPGDRRPTWWSTAIYRAILILWTDSISRLDPNFQKRDDSGGPVAIDQVTPEDAAVIAYIWNGDGIPVLTPSESTTANLDQPAEVLRYAVKVIEDGVSCRLSDGIKRKLAALGSNWSVDGCGPVTV</sequence>
<evidence type="ECO:0000256" key="9">
    <source>
        <dbReference type="SAM" id="MobiDB-lite"/>
    </source>
</evidence>
<feature type="domain" description="C2H2-type" evidence="11">
    <location>
        <begin position="30"/>
        <end position="61"/>
    </location>
</feature>
<dbReference type="SMART" id="SM00066">
    <property type="entry name" value="GAL4"/>
    <property type="match status" value="1"/>
</dbReference>
<evidence type="ECO:0000259" key="11">
    <source>
        <dbReference type="PROSITE" id="PS50157"/>
    </source>
</evidence>
<dbReference type="PANTHER" id="PTHR47660">
    <property type="entry name" value="TRANSCRIPTION FACTOR WITH C2H2 AND ZN(2)-CYS(6) DNA BINDING DOMAIN (EUROFUNG)-RELATED-RELATED"/>
    <property type="match status" value="1"/>
</dbReference>
<dbReference type="AlphaFoldDB" id="A0A9P9WQP0"/>
<keyword evidence="2" id="KW-0677">Repeat</keyword>
<dbReference type="SUPFAM" id="SSF57701">
    <property type="entry name" value="Zn2/Cys6 DNA-binding domain"/>
    <property type="match status" value="1"/>
</dbReference>
<keyword evidence="4" id="KW-0862">Zinc</keyword>
<evidence type="ECO:0000256" key="6">
    <source>
        <dbReference type="ARBA" id="ARBA00023163"/>
    </source>
</evidence>
<dbReference type="InterPro" id="IPR013087">
    <property type="entry name" value="Znf_C2H2_type"/>
</dbReference>
<protein>
    <submittedName>
        <fullName evidence="12">Uncharacterized protein</fullName>
    </submittedName>
</protein>
<evidence type="ECO:0000256" key="3">
    <source>
        <dbReference type="ARBA" id="ARBA00022771"/>
    </source>
</evidence>
<evidence type="ECO:0000256" key="4">
    <source>
        <dbReference type="ARBA" id="ARBA00022833"/>
    </source>
</evidence>
<gene>
    <name evidence="12" type="ORF">JX265_004298</name>
</gene>
<dbReference type="PANTHER" id="PTHR47660:SF2">
    <property type="entry name" value="TRANSCRIPTION FACTOR WITH C2H2 AND ZN(2)-CYS(6) DNA BINDING DOMAIN (EUROFUNG)"/>
    <property type="match status" value="1"/>
</dbReference>
<dbReference type="InterPro" id="IPR001138">
    <property type="entry name" value="Zn2Cys6_DnaBD"/>
</dbReference>
<organism evidence="12 13">
    <name type="scientific">Neoarthrinium moseri</name>
    <dbReference type="NCBI Taxonomy" id="1658444"/>
    <lineage>
        <taxon>Eukaryota</taxon>
        <taxon>Fungi</taxon>
        <taxon>Dikarya</taxon>
        <taxon>Ascomycota</taxon>
        <taxon>Pezizomycotina</taxon>
        <taxon>Sordariomycetes</taxon>
        <taxon>Xylariomycetidae</taxon>
        <taxon>Amphisphaeriales</taxon>
        <taxon>Apiosporaceae</taxon>
        <taxon>Neoarthrinium</taxon>
    </lineage>
</organism>
<dbReference type="Proteomes" id="UP000829685">
    <property type="component" value="Unassembled WGS sequence"/>
</dbReference>
<keyword evidence="1" id="KW-0479">Metal-binding</keyword>
<dbReference type="CDD" id="cd00067">
    <property type="entry name" value="GAL4"/>
    <property type="match status" value="1"/>
</dbReference>
<dbReference type="SUPFAM" id="SSF57667">
    <property type="entry name" value="beta-beta-alpha zinc fingers"/>
    <property type="match status" value="1"/>
</dbReference>
<keyword evidence="6" id="KW-0804">Transcription</keyword>
<keyword evidence="5" id="KW-0805">Transcription regulation</keyword>
<feature type="domain" description="Zn(2)-C6 fungal-type" evidence="10">
    <location>
        <begin position="75"/>
        <end position="102"/>
    </location>
</feature>
<dbReference type="PROSITE" id="PS50048">
    <property type="entry name" value="ZN2_CY6_FUNGAL_2"/>
    <property type="match status" value="1"/>
</dbReference>
<dbReference type="PROSITE" id="PS00028">
    <property type="entry name" value="ZINC_FINGER_C2H2_1"/>
    <property type="match status" value="2"/>
</dbReference>
<dbReference type="PROSITE" id="PS00463">
    <property type="entry name" value="ZN2_CY6_FUNGAL_1"/>
    <property type="match status" value="1"/>
</dbReference>
<dbReference type="OrthoDB" id="40579at2759"/>